<evidence type="ECO:0000313" key="1">
    <source>
        <dbReference type="EMBL" id="MFA9477137.1"/>
    </source>
</evidence>
<keyword evidence="2" id="KW-1185">Reference proteome</keyword>
<reference evidence="1 2" key="1">
    <citation type="submission" date="2024-08" db="EMBL/GenBank/DDBJ databases">
        <title>Whole-genome sequencing of halo(alkali)philic microorganisms from hypersaline lakes.</title>
        <authorList>
            <person name="Sorokin D.Y."/>
            <person name="Merkel A.Y."/>
            <person name="Messina E."/>
            <person name="Yakimov M."/>
        </authorList>
    </citation>
    <scope>NUCLEOTIDE SEQUENCE [LARGE SCALE GENOMIC DNA]</scope>
    <source>
        <strain evidence="1 2">AB-hyl4</strain>
    </source>
</reference>
<dbReference type="EMBL" id="JBGUBD010000001">
    <property type="protein sequence ID" value="MFA9477137.1"/>
    <property type="molecule type" value="Genomic_DNA"/>
</dbReference>
<sequence length="128" mass="14271">MSKGIISATVLTILLMIIGCATVERHPDIPANAMLGAEGSERLSYSVPENGQAYVYDATREQMVYAGRVQKGETVIVDTERGRITVDGRPVAEEALYSGNQHRLFFLEEGDVQRRTIETQEIRVEETR</sequence>
<comment type="caution">
    <text evidence="1">The sequence shown here is derived from an EMBL/GenBank/DDBJ whole genome shotgun (WGS) entry which is preliminary data.</text>
</comment>
<dbReference type="Proteomes" id="UP001575105">
    <property type="component" value="Unassembled WGS sequence"/>
</dbReference>
<dbReference type="RefSeq" id="WP_425344058.1">
    <property type="nucleotide sequence ID" value="NZ_JBGUBD010000001.1"/>
</dbReference>
<name>A0ABV4U0L3_9BACT</name>
<evidence type="ECO:0000313" key="2">
    <source>
        <dbReference type="Proteomes" id="UP001575105"/>
    </source>
</evidence>
<organism evidence="1 2">
    <name type="scientific">Natronomicrosphaera hydrolytica</name>
    <dbReference type="NCBI Taxonomy" id="3242702"/>
    <lineage>
        <taxon>Bacteria</taxon>
        <taxon>Pseudomonadati</taxon>
        <taxon>Planctomycetota</taxon>
        <taxon>Phycisphaerae</taxon>
        <taxon>Phycisphaerales</taxon>
        <taxon>Phycisphaeraceae</taxon>
        <taxon>Natronomicrosphaera</taxon>
    </lineage>
</organism>
<accession>A0ABV4U0L3</accession>
<protein>
    <submittedName>
        <fullName evidence="1">Uncharacterized protein</fullName>
    </submittedName>
</protein>
<dbReference type="PROSITE" id="PS51257">
    <property type="entry name" value="PROKAR_LIPOPROTEIN"/>
    <property type="match status" value="1"/>
</dbReference>
<proteinExistence type="predicted"/>
<gene>
    <name evidence="1" type="ORF">ACERK3_02400</name>
</gene>